<dbReference type="RefSeq" id="WP_284191410.1">
    <property type="nucleotide sequence ID" value="NZ_BSPW01000022.1"/>
</dbReference>
<keyword evidence="1" id="KW-0732">Signal</keyword>
<evidence type="ECO:0000256" key="1">
    <source>
        <dbReference type="SAM" id="SignalP"/>
    </source>
</evidence>
<evidence type="ECO:0000313" key="3">
    <source>
        <dbReference type="Proteomes" id="UP001157138"/>
    </source>
</evidence>
<feature type="chain" id="PRO_5046734454" evidence="1">
    <location>
        <begin position="21"/>
        <end position="312"/>
    </location>
</feature>
<dbReference type="EMBL" id="BSPW01000022">
    <property type="protein sequence ID" value="GLT17495.1"/>
    <property type="molecule type" value="Genomic_DNA"/>
</dbReference>
<keyword evidence="3" id="KW-1185">Reference proteome</keyword>
<reference evidence="3" key="1">
    <citation type="journal article" date="2019" name="Int. J. Syst. Evol. Microbiol.">
        <title>The Global Catalogue of Microorganisms (GCM) 10K type strain sequencing project: providing services to taxonomists for standard genome sequencing and annotation.</title>
        <authorList>
            <consortium name="The Broad Institute Genomics Platform"/>
            <consortium name="The Broad Institute Genome Sequencing Center for Infectious Disease"/>
            <person name="Wu L."/>
            <person name="Ma J."/>
        </authorList>
    </citation>
    <scope>NUCLEOTIDE SEQUENCE [LARGE SCALE GENOMIC DNA]</scope>
    <source>
        <strain evidence="3">NBRC 108723</strain>
    </source>
</reference>
<evidence type="ECO:0000313" key="2">
    <source>
        <dbReference type="EMBL" id="GLT17495.1"/>
    </source>
</evidence>
<sequence>MNYRHLLFVLALFASILLWPEDDTQAESAGKADLQEFRQSSNRRDTHSANALVEDIIPQTSETTEALFAARLTKSHGRQLVSVLEQFWRGCLSQGDCTSQLASMKPSISDFHYQLLVHYPALTEDWQRVWGNAELSERLLLPDKVAEFKQLAVMVWGEFTNAIFADEFALYEFSIEQLSLAEVAAENFVDNYHALLAKWQTQEQLLSLTNQRLKYEKGVNLIPNTYTSEQKQAVKQQLAKRYLTDAEWAVIVARDEQVARQTDKVNQYRTKLSALHESLDNQKQRTNLSDREWQTYVEQKISQFRKEYFQHQ</sequence>
<feature type="signal peptide" evidence="1">
    <location>
        <begin position="1"/>
        <end position="20"/>
    </location>
</feature>
<gene>
    <name evidence="2" type="ORF">GCM10007938_12720</name>
</gene>
<proteinExistence type="predicted"/>
<accession>A0ABQ6EY88</accession>
<organism evidence="2 3">
    <name type="scientific">Vibrio zhanjiangensis</name>
    <dbReference type="NCBI Taxonomy" id="1046128"/>
    <lineage>
        <taxon>Bacteria</taxon>
        <taxon>Pseudomonadati</taxon>
        <taxon>Pseudomonadota</taxon>
        <taxon>Gammaproteobacteria</taxon>
        <taxon>Vibrionales</taxon>
        <taxon>Vibrionaceae</taxon>
        <taxon>Vibrio</taxon>
    </lineage>
</organism>
<comment type="caution">
    <text evidence="2">The sequence shown here is derived from an EMBL/GenBank/DDBJ whole genome shotgun (WGS) entry which is preliminary data.</text>
</comment>
<dbReference type="Proteomes" id="UP001157138">
    <property type="component" value="Unassembled WGS sequence"/>
</dbReference>
<protein>
    <submittedName>
        <fullName evidence="2">Chromosome segregation ATPase</fullName>
    </submittedName>
</protein>
<name>A0ABQ6EY88_9VIBR</name>